<organism evidence="2 3">
    <name type="scientific">Nocardioides bizhenqiangii</name>
    <dbReference type="NCBI Taxonomy" id="3095076"/>
    <lineage>
        <taxon>Bacteria</taxon>
        <taxon>Bacillati</taxon>
        <taxon>Actinomycetota</taxon>
        <taxon>Actinomycetes</taxon>
        <taxon>Propionibacteriales</taxon>
        <taxon>Nocardioidaceae</taxon>
        <taxon>Nocardioides</taxon>
    </lineage>
</organism>
<evidence type="ECO:0000256" key="1">
    <source>
        <dbReference type="SAM" id="MobiDB-lite"/>
    </source>
</evidence>
<keyword evidence="3" id="KW-1185">Reference proteome</keyword>
<proteinExistence type="predicted"/>
<accession>A0ABZ0ZQM6</accession>
<dbReference type="EMBL" id="CP141059">
    <property type="protein sequence ID" value="WQQ25922.1"/>
    <property type="molecule type" value="Genomic_DNA"/>
</dbReference>
<evidence type="ECO:0000313" key="3">
    <source>
        <dbReference type="Proteomes" id="UP001327225"/>
    </source>
</evidence>
<name>A0ABZ0ZQM6_9ACTN</name>
<evidence type="ECO:0008006" key="4">
    <source>
        <dbReference type="Google" id="ProtNLM"/>
    </source>
</evidence>
<dbReference type="InterPro" id="IPR027417">
    <property type="entry name" value="P-loop_NTPase"/>
</dbReference>
<dbReference type="Proteomes" id="UP001327225">
    <property type="component" value="Chromosome"/>
</dbReference>
<gene>
    <name evidence="2" type="ORF">SHK19_18385</name>
</gene>
<feature type="region of interest" description="Disordered" evidence="1">
    <location>
        <begin position="141"/>
        <end position="160"/>
    </location>
</feature>
<dbReference type="Gene3D" id="3.40.50.300">
    <property type="entry name" value="P-loop containing nucleotide triphosphate hydrolases"/>
    <property type="match status" value="1"/>
</dbReference>
<reference evidence="3" key="1">
    <citation type="submission" date="2023-12" db="EMBL/GenBank/DDBJ databases">
        <title>Novel species in genus Nocardioides.</title>
        <authorList>
            <person name="Zhou H."/>
        </authorList>
    </citation>
    <scope>NUCLEOTIDE SEQUENCE [LARGE SCALE GENOMIC DNA]</scope>
    <source>
        <strain evidence="3">HM61</strain>
    </source>
</reference>
<dbReference type="RefSeq" id="WP_322456118.1">
    <property type="nucleotide sequence ID" value="NZ_CP141059.1"/>
</dbReference>
<protein>
    <recommendedName>
        <fullName evidence="4">Sulphotransferase Stf0 domain-containing protein</fullName>
    </recommendedName>
</protein>
<dbReference type="SUPFAM" id="SSF52540">
    <property type="entry name" value="P-loop containing nucleoside triphosphate hydrolases"/>
    <property type="match status" value="1"/>
</dbReference>
<evidence type="ECO:0000313" key="2">
    <source>
        <dbReference type="EMBL" id="WQQ25922.1"/>
    </source>
</evidence>
<sequence>MSMSDPAPGTSPADLHSLILVLSSAGSGSKLLCRDINSLGGLGMPKEYLRGFRKRPRGAGPAEADVLKRVAMGVQDDAPGVASVNLMVPQAPGTYEALYGKRVPSVDAVPGVISWAKERFEKLFVVFLVRNALDQAISHAVAESTGSGPSSDKAVGAPGGEARNLEIPNIHRLIRANLGRVVRERSILLESYSMFADIGMLLTYDELYLEPAESATRLVTHARKAGFEVKHDVVERKREQVSGAGWSTEIREGFLDYLKNETGREPREGV</sequence>